<keyword evidence="4" id="KW-1185">Reference proteome</keyword>
<organism evidence="3 4">
    <name type="scientific">Diplodia seriata</name>
    <dbReference type="NCBI Taxonomy" id="420778"/>
    <lineage>
        <taxon>Eukaryota</taxon>
        <taxon>Fungi</taxon>
        <taxon>Dikarya</taxon>
        <taxon>Ascomycota</taxon>
        <taxon>Pezizomycotina</taxon>
        <taxon>Dothideomycetes</taxon>
        <taxon>Dothideomycetes incertae sedis</taxon>
        <taxon>Botryosphaeriales</taxon>
        <taxon>Botryosphaeriaceae</taxon>
        <taxon>Diplodia</taxon>
    </lineage>
</organism>
<dbReference type="GeneID" id="92007292"/>
<dbReference type="CDD" id="cd00067">
    <property type="entry name" value="GAL4"/>
    <property type="match status" value="1"/>
</dbReference>
<sequence>MVGVPGRSKGCATCRKRKKGCDLQRPGCGQCLRSGLECGGYDRQRIFINHTTPPSSALTVAAPPARRSSAAPPVVPFDILLPDALTRTAFELKSLGLFWEAYLPKSMSFTPKNIQLTTGSWLGILDSIYHRETTLKYALLAISLATIGRQRGDFWMVSQGYDSHGRALREMAYALQTTERAQTDELIAASKLLGLFEVCPSFLTSTVHSLIKARQILFGADDKDAFAQARSWSSHVKGELVLFQARGPHAHIHGNAHALFVDGRFNTVSSAIKNPRQNPTNCLQMIQAARARKKSIFSEPEWKEVPWQAIPKTPKDALLDIMIDLPTLMESLDNFVEGDHDEDTKEALRARLIQECWDADRRLSEWVENMRLVVNLDLNELIYVKRLGNFAAAQLVNLYWAACIMLFSVLQSANMSSFQPETLPPRTDPRIYARKIARSASYFFGPDAGIFGTHAASFPIGMALTVLLKAGKQEEEDRKLLTGIFNIPGVGVTIGKFLKSMRAGYNINQCRFRGPVSF</sequence>
<reference evidence="3 4" key="1">
    <citation type="submission" date="2024-02" db="EMBL/GenBank/DDBJ databases">
        <title>De novo assembly and annotation of 12 fungi associated with fruit tree decline syndrome in Ontario, Canada.</title>
        <authorList>
            <person name="Sulman M."/>
            <person name="Ellouze W."/>
            <person name="Ilyukhin E."/>
        </authorList>
    </citation>
    <scope>NUCLEOTIDE SEQUENCE [LARGE SCALE GENOMIC DNA]</scope>
    <source>
        <strain evidence="3 4">FDS-637</strain>
    </source>
</reference>
<evidence type="ECO:0000313" key="3">
    <source>
        <dbReference type="EMBL" id="KAL0261775.1"/>
    </source>
</evidence>
<dbReference type="Pfam" id="PF00172">
    <property type="entry name" value="Zn_clus"/>
    <property type="match status" value="1"/>
</dbReference>
<gene>
    <name evidence="3" type="ORF">SLS55_003207</name>
</gene>
<dbReference type="SMART" id="SM00066">
    <property type="entry name" value="GAL4"/>
    <property type="match status" value="1"/>
</dbReference>
<name>A0ABR3CMC5_9PEZI</name>
<keyword evidence="1" id="KW-0539">Nucleus</keyword>
<evidence type="ECO:0000256" key="1">
    <source>
        <dbReference type="ARBA" id="ARBA00023242"/>
    </source>
</evidence>
<dbReference type="InterPro" id="IPR053178">
    <property type="entry name" value="Osmoadaptation_assoc"/>
</dbReference>
<accession>A0ABR3CMC5</accession>
<comment type="caution">
    <text evidence="3">The sequence shown here is derived from an EMBL/GenBank/DDBJ whole genome shotgun (WGS) entry which is preliminary data.</text>
</comment>
<protein>
    <recommendedName>
        <fullName evidence="2">Zn(2)-C6 fungal-type domain-containing protein</fullName>
    </recommendedName>
</protein>
<dbReference type="PROSITE" id="PS50048">
    <property type="entry name" value="ZN2_CY6_FUNGAL_2"/>
    <property type="match status" value="1"/>
</dbReference>
<evidence type="ECO:0000313" key="4">
    <source>
        <dbReference type="Proteomes" id="UP001430584"/>
    </source>
</evidence>
<dbReference type="PANTHER" id="PTHR38111:SF11">
    <property type="entry name" value="TRANSCRIPTION FACTOR DOMAIN-CONTAINING PROTEIN-RELATED"/>
    <property type="match status" value="1"/>
</dbReference>
<dbReference type="PROSITE" id="PS00463">
    <property type="entry name" value="ZN2_CY6_FUNGAL_1"/>
    <property type="match status" value="1"/>
</dbReference>
<dbReference type="EMBL" id="JAJVCZ030000003">
    <property type="protein sequence ID" value="KAL0261775.1"/>
    <property type="molecule type" value="Genomic_DNA"/>
</dbReference>
<dbReference type="InterPro" id="IPR036864">
    <property type="entry name" value="Zn2-C6_fun-type_DNA-bd_sf"/>
</dbReference>
<dbReference type="InterPro" id="IPR001138">
    <property type="entry name" value="Zn2Cys6_DnaBD"/>
</dbReference>
<dbReference type="PANTHER" id="PTHR38111">
    <property type="entry name" value="ZN(2)-C6 FUNGAL-TYPE DOMAIN-CONTAINING PROTEIN-RELATED"/>
    <property type="match status" value="1"/>
</dbReference>
<evidence type="ECO:0000259" key="2">
    <source>
        <dbReference type="PROSITE" id="PS50048"/>
    </source>
</evidence>
<dbReference type="Proteomes" id="UP001430584">
    <property type="component" value="Unassembled WGS sequence"/>
</dbReference>
<proteinExistence type="predicted"/>
<dbReference type="RefSeq" id="XP_066634804.1">
    <property type="nucleotide sequence ID" value="XM_066774685.1"/>
</dbReference>
<dbReference type="Gene3D" id="4.10.240.10">
    <property type="entry name" value="Zn(2)-C6 fungal-type DNA-binding domain"/>
    <property type="match status" value="1"/>
</dbReference>
<feature type="domain" description="Zn(2)-C6 fungal-type" evidence="2">
    <location>
        <begin position="10"/>
        <end position="38"/>
    </location>
</feature>
<dbReference type="SUPFAM" id="SSF57701">
    <property type="entry name" value="Zn2/Cys6 DNA-binding domain"/>
    <property type="match status" value="1"/>
</dbReference>